<dbReference type="InterPro" id="IPR018466">
    <property type="entry name" value="Kre9/Knh1-like_N"/>
</dbReference>
<feature type="domain" description="Yeast cell wall synthesis Kre9/Knh1-like N-terminal" evidence="3">
    <location>
        <begin position="460"/>
        <end position="545"/>
    </location>
</feature>
<keyword evidence="1" id="KW-0732">Signal</keyword>
<feature type="transmembrane region" description="Helical" evidence="2">
    <location>
        <begin position="563"/>
        <end position="582"/>
    </location>
</feature>
<keyword evidence="2" id="KW-0812">Transmembrane</keyword>
<keyword evidence="2" id="KW-1133">Transmembrane helix</keyword>
<accession>A0A5B9D6W9</accession>
<evidence type="ECO:0000256" key="1">
    <source>
        <dbReference type="ARBA" id="ARBA00022729"/>
    </source>
</evidence>
<sequence length="594" mass="66617">MINKSKSKKNLKMIIIGILIINIITGFQALLVDNAPIENVSLENISPDAGSGVISILETTPYGGLFASGWDHNEHEYYELNIVTNFGPGLTWYMMNDSEYLYNIGLDRNSRTRGSFPYTELLSDEELSASCVFYPLYSDKWYVVAINHYEFTASEIEFTDSWEDDFITVDEPTSSSSWKVETSHYINWTCGGNFANVDIALYHDGTFLSQIATNVQNNGSYPWWIPIDIPFFGDQYQVNISNSNYADTWGINDAYFEIWDVETINVINPSTSNSWEIGTTHSLAWTSTCSITDVKIELFKSGVFELEIIPSTPNDGDFSWTVPSGLDNSTQYQIKITDVSNSLINDYSDYFEIFVTDSIIVTSPDSFSSWEIGTTHSLAWTSTGSITDVKIELFKGGVFELEIIPSTPNDGDFSWTIPSGLDNSTQYQIKITDVSNSLINDYSDYFEIFGFVTDSITVTSPDSFSSWEIGTTHSLAWISTGSITDVKIELYKGDALELEIASSTFNDGDFSWTIPSGLDNSTQYQIKITDVSDPLINIYGDYFEIYTNPSPSESNNIPGYELMILYGLSIASLLGVCVRVIFSLRKKRRTSECM</sequence>
<organism evidence="4 5">
    <name type="scientific">Promethearchaeum syntrophicum</name>
    <dbReference type="NCBI Taxonomy" id="2594042"/>
    <lineage>
        <taxon>Archaea</taxon>
        <taxon>Promethearchaeati</taxon>
        <taxon>Promethearchaeota</taxon>
        <taxon>Promethearchaeia</taxon>
        <taxon>Promethearchaeales</taxon>
        <taxon>Promethearchaeaceae</taxon>
        <taxon>Promethearchaeum</taxon>
    </lineage>
</organism>
<name>A0A5B9D6W9_9ARCH</name>
<evidence type="ECO:0000256" key="2">
    <source>
        <dbReference type="SAM" id="Phobius"/>
    </source>
</evidence>
<keyword evidence="2" id="KW-0472">Membrane</keyword>
<dbReference type="Proteomes" id="UP000321408">
    <property type="component" value="Chromosome"/>
</dbReference>
<dbReference type="RefSeq" id="WP_147661498.1">
    <property type="nucleotide sequence ID" value="NZ_CP042905.2"/>
</dbReference>
<feature type="domain" description="Yeast cell wall synthesis Kre9/Knh1-like N-terminal" evidence="3">
    <location>
        <begin position="363"/>
        <end position="448"/>
    </location>
</feature>
<dbReference type="AlphaFoldDB" id="A0A5B9D6W9"/>
<proteinExistence type="predicted"/>
<dbReference type="Pfam" id="PF10342">
    <property type="entry name" value="Kre9_KNH"/>
    <property type="match status" value="3"/>
</dbReference>
<evidence type="ECO:0000313" key="5">
    <source>
        <dbReference type="Proteomes" id="UP000321408"/>
    </source>
</evidence>
<gene>
    <name evidence="4" type="ORF">DSAG12_00360</name>
</gene>
<dbReference type="InterPro" id="IPR052982">
    <property type="entry name" value="SRP1/TIP1-like"/>
</dbReference>
<dbReference type="EMBL" id="CP042905">
    <property type="protein sequence ID" value="QEE14547.1"/>
    <property type="molecule type" value="Genomic_DNA"/>
</dbReference>
<dbReference type="PANTHER" id="PTHR40633">
    <property type="entry name" value="MATRIX PROTEIN, PUTATIVE (AFU_ORTHOLOGUE AFUA_8G05410)-RELATED"/>
    <property type="match status" value="1"/>
</dbReference>
<evidence type="ECO:0000259" key="3">
    <source>
        <dbReference type="Pfam" id="PF10342"/>
    </source>
</evidence>
<dbReference type="KEGG" id="psyt:DSAG12_00360"/>
<evidence type="ECO:0000313" key="4">
    <source>
        <dbReference type="EMBL" id="QEE14547.1"/>
    </source>
</evidence>
<protein>
    <submittedName>
        <fullName evidence="4">Ser-Thr-rich GPI-anchored membrane family protein</fullName>
    </submittedName>
</protein>
<reference evidence="4 5" key="2">
    <citation type="journal article" date="2024" name="Int. J. Syst. Evol. Microbiol.">
        <title>Promethearchaeum syntrophicum gen. nov., sp. nov., an anaerobic, obligately syntrophic archaeon, the first isolate of the lineage 'Asgard' archaea, and proposal of the new archaeal phylum Promethearchaeota phyl. nov. and kingdom Promethearchaeati regn. nov.</title>
        <authorList>
            <person name="Imachi H."/>
            <person name="Nobu M.K."/>
            <person name="Kato S."/>
            <person name="Takaki Y."/>
            <person name="Miyazaki M."/>
            <person name="Miyata M."/>
            <person name="Ogawara M."/>
            <person name="Saito Y."/>
            <person name="Sakai S."/>
            <person name="Tahara Y.O."/>
            <person name="Takano Y."/>
            <person name="Tasumi E."/>
            <person name="Uematsu K."/>
            <person name="Yoshimura T."/>
            <person name="Itoh T."/>
            <person name="Ohkuma M."/>
            <person name="Takai K."/>
        </authorList>
    </citation>
    <scope>NUCLEOTIDE SEQUENCE [LARGE SCALE GENOMIC DNA]</scope>
    <source>
        <strain evidence="4 5">MK-D1</strain>
    </source>
</reference>
<dbReference type="PANTHER" id="PTHR40633:SF1">
    <property type="entry name" value="GPI ANCHORED SERINE-THREONINE RICH PROTEIN (AFU_ORTHOLOGUE AFUA_1G03630)"/>
    <property type="match status" value="1"/>
</dbReference>
<dbReference type="OrthoDB" id="151849at2157"/>
<dbReference type="GeneID" id="41328363"/>
<reference evidence="4 5" key="1">
    <citation type="journal article" date="2020" name="Nature">
        <title>Isolation of an archaeon at the prokaryote-eukaryote interface.</title>
        <authorList>
            <person name="Imachi H."/>
            <person name="Nobu M.K."/>
            <person name="Nakahara N."/>
            <person name="Morono Y."/>
            <person name="Ogawara M."/>
            <person name="Takaki Y."/>
            <person name="Takano Y."/>
            <person name="Uematsu K."/>
            <person name="Ikuta T."/>
            <person name="Ito M."/>
            <person name="Matsui Y."/>
            <person name="Miyazaki M."/>
            <person name="Murata K."/>
            <person name="Saito Y."/>
            <person name="Sakai S."/>
            <person name="Song C."/>
            <person name="Tasumi E."/>
            <person name="Yamanaka Y."/>
            <person name="Yamaguchi T."/>
            <person name="Kamagata Y."/>
            <person name="Tamaki H."/>
            <person name="Takai K."/>
        </authorList>
    </citation>
    <scope>NUCLEOTIDE SEQUENCE [LARGE SCALE GENOMIC DNA]</scope>
    <source>
        <strain evidence="4 5">MK-D1</strain>
    </source>
</reference>
<keyword evidence="5" id="KW-1185">Reference proteome</keyword>
<feature type="transmembrane region" description="Helical" evidence="2">
    <location>
        <begin position="12"/>
        <end position="31"/>
    </location>
</feature>
<feature type="domain" description="Yeast cell wall synthesis Kre9/Knh1-like N-terminal" evidence="3">
    <location>
        <begin position="268"/>
        <end position="353"/>
    </location>
</feature>